<organism evidence="2 3">
    <name type="scientific">Trichomalopsis sarcophagae</name>
    <dbReference type="NCBI Taxonomy" id="543379"/>
    <lineage>
        <taxon>Eukaryota</taxon>
        <taxon>Metazoa</taxon>
        <taxon>Ecdysozoa</taxon>
        <taxon>Arthropoda</taxon>
        <taxon>Hexapoda</taxon>
        <taxon>Insecta</taxon>
        <taxon>Pterygota</taxon>
        <taxon>Neoptera</taxon>
        <taxon>Endopterygota</taxon>
        <taxon>Hymenoptera</taxon>
        <taxon>Apocrita</taxon>
        <taxon>Proctotrupomorpha</taxon>
        <taxon>Chalcidoidea</taxon>
        <taxon>Pteromalidae</taxon>
        <taxon>Pteromalinae</taxon>
        <taxon>Trichomalopsis</taxon>
    </lineage>
</organism>
<sequence length="471" mass="52179">MDPQRNRLNSIIITGSEMNQRTFGEEELWNSLQSTVLAGNLTTNDTSDVENVDQIKDLTTVDEESLSEDNGDRTQYEDILNMNICAIGSDDEAFFDCPSYSPGYSPRKLKSPTLGASFKYSPKYSPIKSKLSASSANYGNFLTTDSASGINQTSTYSGLDERTGSLLAQIVDDFNNIRSEAQSTPNLDQDVSEHFSLFQSPLEQDRSTTKVKNSENRKDSKRKLSFASEEPAAKEKVAKAKKGVNSPVEWKPARRVARMKEFFENKSKSAEESRNNETSKKSFIPTKLSSSSSRVFSSSARIAPKLMKTPFHSRSPSYKIMSVPKLVITPVRRSIASPANNKSGSRLSRPSSCSEYPSESSETNYSQRSRSRSASEIECDASAGADNSTKLVNYSSRLRNTTRAYFITNRKSTLRRNSPKGQSAISKRRSVGVAAKSKSPIKPVRELRKVFSPSSKPTAINQTKSIRSKLI</sequence>
<protein>
    <submittedName>
        <fullName evidence="2">Uncharacterized protein</fullName>
    </submittedName>
</protein>
<keyword evidence="3" id="KW-1185">Reference proteome</keyword>
<dbReference type="EMBL" id="NNAY01001153">
    <property type="protein sequence ID" value="OXU24970.1"/>
    <property type="molecule type" value="Genomic_DNA"/>
</dbReference>
<feature type="region of interest" description="Disordered" evidence="1">
    <location>
        <begin position="452"/>
        <end position="471"/>
    </location>
</feature>
<dbReference type="OrthoDB" id="10668150at2759"/>
<feature type="compositionally biased region" description="Basic and acidic residues" evidence="1">
    <location>
        <begin position="265"/>
        <end position="280"/>
    </location>
</feature>
<feature type="region of interest" description="Disordered" evidence="1">
    <location>
        <begin position="415"/>
        <end position="439"/>
    </location>
</feature>
<feature type="region of interest" description="Disordered" evidence="1">
    <location>
        <begin position="265"/>
        <end position="286"/>
    </location>
</feature>
<feature type="compositionally biased region" description="Low complexity" evidence="1">
    <location>
        <begin position="343"/>
        <end position="362"/>
    </location>
</feature>
<comment type="caution">
    <text evidence="2">The sequence shown here is derived from an EMBL/GenBank/DDBJ whole genome shotgun (WGS) entry which is preliminary data.</text>
</comment>
<accession>A0A232F3A9</accession>
<feature type="region of interest" description="Disordered" evidence="1">
    <location>
        <begin position="336"/>
        <end position="381"/>
    </location>
</feature>
<dbReference type="Proteomes" id="UP000215335">
    <property type="component" value="Unassembled WGS sequence"/>
</dbReference>
<evidence type="ECO:0000256" key="1">
    <source>
        <dbReference type="SAM" id="MobiDB-lite"/>
    </source>
</evidence>
<evidence type="ECO:0000313" key="2">
    <source>
        <dbReference type="EMBL" id="OXU24970.1"/>
    </source>
</evidence>
<name>A0A232F3A9_9HYME</name>
<feature type="compositionally biased region" description="Polar residues" evidence="1">
    <location>
        <begin position="363"/>
        <end position="374"/>
    </location>
</feature>
<gene>
    <name evidence="2" type="ORF">TSAR_010892</name>
</gene>
<proteinExistence type="predicted"/>
<feature type="compositionally biased region" description="Basic and acidic residues" evidence="1">
    <location>
        <begin position="203"/>
        <end position="218"/>
    </location>
</feature>
<feature type="compositionally biased region" description="Polar residues" evidence="1">
    <location>
        <begin position="452"/>
        <end position="465"/>
    </location>
</feature>
<reference evidence="2 3" key="1">
    <citation type="journal article" date="2017" name="Curr. Biol.">
        <title>The Evolution of Venom by Co-option of Single-Copy Genes.</title>
        <authorList>
            <person name="Martinson E.O."/>
            <person name="Mrinalini"/>
            <person name="Kelkar Y.D."/>
            <person name="Chang C.H."/>
            <person name="Werren J.H."/>
        </authorList>
    </citation>
    <scope>NUCLEOTIDE SEQUENCE [LARGE SCALE GENOMIC DNA]</scope>
    <source>
        <strain evidence="2 3">Alberta</strain>
        <tissue evidence="2">Whole body</tissue>
    </source>
</reference>
<feature type="region of interest" description="Disordered" evidence="1">
    <location>
        <begin position="197"/>
        <end position="251"/>
    </location>
</feature>
<evidence type="ECO:0000313" key="3">
    <source>
        <dbReference type="Proteomes" id="UP000215335"/>
    </source>
</evidence>
<dbReference type="AlphaFoldDB" id="A0A232F3A9"/>